<gene>
    <name evidence="20" type="ORF">WA1_22710</name>
</gene>
<protein>
    <recommendedName>
        <fullName evidence="3">histidine kinase</fullName>
        <ecNumber evidence="3">2.7.13.3</ecNumber>
    </recommendedName>
</protein>
<keyword evidence="7" id="KW-0418">Kinase</keyword>
<evidence type="ECO:0000256" key="1">
    <source>
        <dbReference type="ARBA" id="ARBA00000085"/>
    </source>
</evidence>
<dbReference type="SUPFAM" id="SSF55785">
    <property type="entry name" value="PYP-like sensor domain (PAS domain)"/>
    <property type="match status" value="2"/>
</dbReference>
<dbReference type="CDD" id="cd16922">
    <property type="entry name" value="HATPase_EvgS-ArcB-TorS-like"/>
    <property type="match status" value="1"/>
</dbReference>
<keyword evidence="4 12" id="KW-0597">Phosphoprotein</keyword>
<dbReference type="Gene3D" id="3.30.450.350">
    <property type="entry name" value="CHASE domain"/>
    <property type="match status" value="1"/>
</dbReference>
<evidence type="ECO:0000313" key="20">
    <source>
        <dbReference type="EMBL" id="KYC41279.1"/>
    </source>
</evidence>
<keyword evidence="13" id="KW-0175">Coiled coil</keyword>
<evidence type="ECO:0000256" key="14">
    <source>
        <dbReference type="SAM" id="Phobius"/>
    </source>
</evidence>
<keyword evidence="9" id="KW-0902">Two-component regulatory system</keyword>
<dbReference type="PRINTS" id="PR00344">
    <property type="entry name" value="BCTRLSENSOR"/>
</dbReference>
<evidence type="ECO:0000256" key="7">
    <source>
        <dbReference type="ARBA" id="ARBA00022777"/>
    </source>
</evidence>
<dbReference type="PROSITE" id="PS50113">
    <property type="entry name" value="PAC"/>
    <property type="match status" value="2"/>
</dbReference>
<dbReference type="SMART" id="SM00387">
    <property type="entry name" value="HATPase_c"/>
    <property type="match status" value="1"/>
</dbReference>
<dbReference type="SUPFAM" id="SSF55874">
    <property type="entry name" value="ATPase domain of HSP90 chaperone/DNA topoisomerase II/histidine kinase"/>
    <property type="match status" value="1"/>
</dbReference>
<keyword evidence="8 14" id="KW-1133">Transmembrane helix</keyword>
<dbReference type="PANTHER" id="PTHR43547:SF2">
    <property type="entry name" value="HYBRID SIGNAL TRANSDUCTION HISTIDINE KINASE C"/>
    <property type="match status" value="1"/>
</dbReference>
<dbReference type="Pfam" id="PF08447">
    <property type="entry name" value="PAS_3"/>
    <property type="match status" value="1"/>
</dbReference>
<dbReference type="CDD" id="cd00082">
    <property type="entry name" value="HisKA"/>
    <property type="match status" value="1"/>
</dbReference>
<dbReference type="InterPro" id="IPR004358">
    <property type="entry name" value="Sig_transdc_His_kin-like_C"/>
</dbReference>
<feature type="domain" description="PAS" evidence="17">
    <location>
        <begin position="308"/>
        <end position="360"/>
    </location>
</feature>
<comment type="catalytic activity">
    <reaction evidence="1">
        <text>ATP + protein L-histidine = ADP + protein N-phospho-L-histidine.</text>
        <dbReference type="EC" id="2.7.13.3"/>
    </reaction>
</comment>
<dbReference type="SMART" id="SM01079">
    <property type="entry name" value="CHASE"/>
    <property type="match status" value="1"/>
</dbReference>
<dbReference type="PANTHER" id="PTHR43547">
    <property type="entry name" value="TWO-COMPONENT HISTIDINE KINASE"/>
    <property type="match status" value="1"/>
</dbReference>
<comment type="caution">
    <text evidence="20">The sequence shown here is derived from an EMBL/GenBank/DDBJ whole genome shotgun (WGS) entry which is preliminary data.</text>
</comment>
<evidence type="ECO:0000256" key="4">
    <source>
        <dbReference type="ARBA" id="ARBA00022553"/>
    </source>
</evidence>
<feature type="domain" description="Histidine kinase" evidence="15">
    <location>
        <begin position="559"/>
        <end position="791"/>
    </location>
</feature>
<dbReference type="CDD" id="cd00156">
    <property type="entry name" value="REC"/>
    <property type="match status" value="1"/>
</dbReference>
<sequence>MTNGKNLWIPIIVGASVIVLNLLFWQELIHQEDVHIKNNVKLAAASISHEIEVQIQERTLGLVRMARRWEIEGGTAKPKWEADALNYYRDYTGFQALEWVDESNYVRWIVPLAGNEAAQNLNLTSEERRRTALEKARESRKVTMTHVVNLAQGGKGFLMYVPLFPKKNFGGFIIGSFRTQTLLNALLDKNVRQKYAIAIFDGNDKIYTNQENLSHKIPAKWQHNTEINLNGVTWNLKVLPTPATAVTESSPLPNVVLGGGLSVAVLLAWGAYLTQHSRRQTQRVKAINLELTHEITERQQAEKVLQEYTREVEDLYNNAPCGYHSIDKDGTIVRINNTELTWLGYTRDEVIGKKKFVDVITASCLPTFQKSFALFQQQGWIRDLEFQMLRKDGTVLPVLLSATAIKDAAGNFLMTRSTVFDITARKQAETELRNLSTALESAVEGISQFNPERRYIYVNQAYASIVGYQPQEMLGMEWQQTIHPEDQEKVMTTYQKMLETGKAEVEARGVRQDDSVFDMQVVMVKALDRQENYKGYYCFVKDISHRREIERLKDEFVSVVSHELRTPLTSIRGSLGLVASGVLNTQPEKAQRMLEIAVNNTDRLIRLINDILDIERIESGKVAMTKQICNVTSLMHESVEEMRSMADQAEVTLSVSPISENLWADPDRIVQTFTNLLSNAIKFSPPGGIIWFSAKIEGSSEQSTPTPYSHSPTPSILFTIRDQGRGIPADKIETIFGRFQQVDASDSRKKGGTGLGLAICRSIIQCHDGRIWAESPVGEGSIFYILLPLYREEEPIIPSVPNSNDSPLILVCDDDSSVRAVMQAMLEQRGYQTICAASGQEAVDMAIKQQPDVIFLNLMMPGMHGWETLGVLKQQSQTKDIPAIVLSGLMPDARTTPHPDVTDWIVKPPDERLLFQALERALAREKSQSLRVLIVEDDTDLAQVLIATFERYGVETYHAKTGREALRLSQRILPDLLVLDLALPEVDGFAVVDWLRHHRRLCLVPLVVYCAKDLDNCDRERLKLGQTLFFTKGRVTPEEFEEHVMTLLNRIIPAIKGDSSDSETDSDY</sequence>
<evidence type="ECO:0000256" key="2">
    <source>
        <dbReference type="ARBA" id="ARBA00004370"/>
    </source>
</evidence>
<evidence type="ECO:0000256" key="11">
    <source>
        <dbReference type="ARBA" id="ARBA00055745"/>
    </source>
</evidence>
<feature type="coiled-coil region" evidence="13">
    <location>
        <begin position="291"/>
        <end position="318"/>
    </location>
</feature>
<comment type="function">
    <text evidence="11">Photoreceptor which exists in two forms that are reversibly interconvertible by light: the R form that absorbs maximally in the red region of the spectrum and the FR form that absorbs maximally in the far-red region.</text>
</comment>
<comment type="subcellular location">
    <subcellularLocation>
        <location evidence="2">Membrane</location>
    </subcellularLocation>
</comment>
<dbReference type="EC" id="2.7.13.3" evidence="3"/>
<evidence type="ECO:0000259" key="15">
    <source>
        <dbReference type="PROSITE" id="PS50109"/>
    </source>
</evidence>
<evidence type="ECO:0000256" key="5">
    <source>
        <dbReference type="ARBA" id="ARBA00022679"/>
    </source>
</evidence>
<dbReference type="Gene3D" id="1.10.287.130">
    <property type="match status" value="1"/>
</dbReference>
<evidence type="ECO:0000313" key="21">
    <source>
        <dbReference type="Proteomes" id="UP000076925"/>
    </source>
</evidence>
<dbReference type="InterPro" id="IPR035965">
    <property type="entry name" value="PAS-like_dom_sf"/>
</dbReference>
<organism evidence="20 21">
    <name type="scientific">Scytonema hofmannii PCC 7110</name>
    <dbReference type="NCBI Taxonomy" id="128403"/>
    <lineage>
        <taxon>Bacteria</taxon>
        <taxon>Bacillati</taxon>
        <taxon>Cyanobacteriota</taxon>
        <taxon>Cyanophyceae</taxon>
        <taxon>Nostocales</taxon>
        <taxon>Scytonemataceae</taxon>
        <taxon>Scytonema</taxon>
    </lineage>
</organism>
<dbReference type="InterPro" id="IPR036097">
    <property type="entry name" value="HisK_dim/P_sf"/>
</dbReference>
<evidence type="ECO:0000259" key="18">
    <source>
        <dbReference type="PROSITE" id="PS50113"/>
    </source>
</evidence>
<dbReference type="InterPro" id="IPR036890">
    <property type="entry name" value="HATPase_C_sf"/>
</dbReference>
<keyword evidence="6 14" id="KW-0812">Transmembrane</keyword>
<dbReference type="AlphaFoldDB" id="A0A139X9B1"/>
<dbReference type="Pfam" id="PF00512">
    <property type="entry name" value="HisKA"/>
    <property type="match status" value="1"/>
</dbReference>
<dbReference type="InterPro" id="IPR005467">
    <property type="entry name" value="His_kinase_dom"/>
</dbReference>
<evidence type="ECO:0000256" key="3">
    <source>
        <dbReference type="ARBA" id="ARBA00012438"/>
    </source>
</evidence>
<evidence type="ECO:0000259" key="19">
    <source>
        <dbReference type="PROSITE" id="PS50839"/>
    </source>
</evidence>
<feature type="domain" description="PAC" evidence="18">
    <location>
        <begin position="503"/>
        <end position="555"/>
    </location>
</feature>
<dbReference type="PROSITE" id="PS50112">
    <property type="entry name" value="PAS"/>
    <property type="match status" value="2"/>
</dbReference>
<evidence type="ECO:0000256" key="9">
    <source>
        <dbReference type="ARBA" id="ARBA00023012"/>
    </source>
</evidence>
<dbReference type="InterPro" id="IPR003661">
    <property type="entry name" value="HisK_dim/P_dom"/>
</dbReference>
<dbReference type="InterPro" id="IPR001789">
    <property type="entry name" value="Sig_transdc_resp-reg_receiver"/>
</dbReference>
<evidence type="ECO:0000259" key="17">
    <source>
        <dbReference type="PROSITE" id="PS50112"/>
    </source>
</evidence>
<dbReference type="InterPro" id="IPR001610">
    <property type="entry name" value="PAC"/>
</dbReference>
<dbReference type="Gene3D" id="3.30.565.10">
    <property type="entry name" value="Histidine kinase-like ATPase, C-terminal domain"/>
    <property type="match status" value="1"/>
</dbReference>
<dbReference type="SMART" id="SM00086">
    <property type="entry name" value="PAC"/>
    <property type="match status" value="2"/>
</dbReference>
<dbReference type="SUPFAM" id="SSF52172">
    <property type="entry name" value="CheY-like"/>
    <property type="match status" value="2"/>
</dbReference>
<evidence type="ECO:0000256" key="13">
    <source>
        <dbReference type="SAM" id="Coils"/>
    </source>
</evidence>
<dbReference type="PROSITE" id="PS50110">
    <property type="entry name" value="RESPONSE_REGULATORY"/>
    <property type="match status" value="2"/>
</dbReference>
<dbReference type="RefSeq" id="WP_017744400.1">
    <property type="nucleotide sequence ID" value="NZ_KQ976354.1"/>
</dbReference>
<dbReference type="InterPro" id="IPR013655">
    <property type="entry name" value="PAS_fold_3"/>
</dbReference>
<dbReference type="SMART" id="SM00448">
    <property type="entry name" value="REC"/>
    <property type="match status" value="2"/>
</dbReference>
<dbReference type="SUPFAM" id="SSF47384">
    <property type="entry name" value="Homodimeric domain of signal transducing histidine kinase"/>
    <property type="match status" value="1"/>
</dbReference>
<dbReference type="InterPro" id="IPR000700">
    <property type="entry name" value="PAS-assoc_C"/>
</dbReference>
<feature type="domain" description="CHASE" evidence="19">
    <location>
        <begin position="106"/>
        <end position="186"/>
    </location>
</feature>
<dbReference type="Pfam" id="PF03924">
    <property type="entry name" value="CHASE"/>
    <property type="match status" value="1"/>
</dbReference>
<feature type="modified residue" description="4-aspartylphosphate" evidence="12">
    <location>
        <position position="980"/>
    </location>
</feature>
<dbReference type="Gene3D" id="3.30.450.20">
    <property type="entry name" value="PAS domain"/>
    <property type="match status" value="2"/>
</dbReference>
<dbReference type="Pfam" id="PF02518">
    <property type="entry name" value="HATPase_c"/>
    <property type="match status" value="1"/>
</dbReference>
<feature type="domain" description="Response regulatory" evidence="16">
    <location>
        <begin position="808"/>
        <end position="922"/>
    </location>
</feature>
<dbReference type="SMART" id="SM00091">
    <property type="entry name" value="PAS"/>
    <property type="match status" value="2"/>
</dbReference>
<feature type="transmembrane region" description="Helical" evidence="14">
    <location>
        <begin position="7"/>
        <end position="25"/>
    </location>
</feature>
<feature type="domain" description="PAS" evidence="17">
    <location>
        <begin position="431"/>
        <end position="501"/>
    </location>
</feature>
<dbReference type="NCBIfam" id="TIGR00229">
    <property type="entry name" value="sensory_box"/>
    <property type="match status" value="2"/>
</dbReference>
<evidence type="ECO:0000259" key="16">
    <source>
        <dbReference type="PROSITE" id="PS50110"/>
    </source>
</evidence>
<dbReference type="CDD" id="cd00130">
    <property type="entry name" value="PAS"/>
    <property type="match status" value="2"/>
</dbReference>
<dbReference type="Pfam" id="PF13426">
    <property type="entry name" value="PAS_9"/>
    <property type="match status" value="1"/>
</dbReference>
<dbReference type="InterPro" id="IPR006189">
    <property type="entry name" value="CHASE_dom"/>
</dbReference>
<name>A0A139X9B1_9CYAN</name>
<dbReference type="InterPro" id="IPR011006">
    <property type="entry name" value="CheY-like_superfamily"/>
</dbReference>
<evidence type="ECO:0000256" key="10">
    <source>
        <dbReference type="ARBA" id="ARBA00023136"/>
    </source>
</evidence>
<dbReference type="GO" id="GO:0016020">
    <property type="term" value="C:membrane"/>
    <property type="evidence" value="ECO:0007669"/>
    <property type="project" value="UniProtKB-SubCell"/>
</dbReference>
<keyword evidence="21" id="KW-1185">Reference proteome</keyword>
<dbReference type="STRING" id="128403.WA1_22710"/>
<dbReference type="InterPro" id="IPR042240">
    <property type="entry name" value="CHASE_sf"/>
</dbReference>
<evidence type="ECO:0000256" key="12">
    <source>
        <dbReference type="PROSITE-ProRule" id="PRU00169"/>
    </source>
</evidence>
<dbReference type="GO" id="GO:0000155">
    <property type="term" value="F:phosphorelay sensor kinase activity"/>
    <property type="evidence" value="ECO:0007669"/>
    <property type="project" value="InterPro"/>
</dbReference>
<keyword evidence="10 14" id="KW-0472">Membrane</keyword>
<dbReference type="FunFam" id="3.30.565.10:FF:000006">
    <property type="entry name" value="Sensor histidine kinase WalK"/>
    <property type="match status" value="1"/>
</dbReference>
<reference evidence="20 21" key="1">
    <citation type="journal article" date="2013" name="Genome Biol. Evol.">
        <title>Genomes of Stigonematalean cyanobacteria (subsection V) and the evolution of oxygenic photosynthesis from prokaryotes to plastids.</title>
        <authorList>
            <person name="Dagan T."/>
            <person name="Roettger M."/>
            <person name="Stucken K."/>
            <person name="Landan G."/>
            <person name="Koch R."/>
            <person name="Major P."/>
            <person name="Gould S.B."/>
            <person name="Goremykin V.V."/>
            <person name="Rippka R."/>
            <person name="Tandeau de Marsac N."/>
            <person name="Gugger M."/>
            <person name="Lockhart P.J."/>
            <person name="Allen J.F."/>
            <person name="Brune I."/>
            <person name="Maus I."/>
            <person name="Puhler A."/>
            <person name="Martin W.F."/>
        </authorList>
    </citation>
    <scope>NUCLEOTIDE SEQUENCE [LARGE SCALE GENOMIC DNA]</scope>
    <source>
        <strain evidence="20 21">PCC 7110</strain>
    </source>
</reference>
<accession>A0A139X9B1</accession>
<dbReference type="InterPro" id="IPR000014">
    <property type="entry name" value="PAS"/>
</dbReference>
<dbReference type="OrthoDB" id="1927110at2"/>
<dbReference type="FunFam" id="1.10.287.130:FF:000001">
    <property type="entry name" value="Two-component sensor histidine kinase"/>
    <property type="match status" value="1"/>
</dbReference>
<keyword evidence="5" id="KW-0808">Transferase</keyword>
<dbReference type="PROSITE" id="PS50109">
    <property type="entry name" value="HIS_KIN"/>
    <property type="match status" value="1"/>
</dbReference>
<feature type="domain" description="PAC" evidence="18">
    <location>
        <begin position="382"/>
        <end position="434"/>
    </location>
</feature>
<proteinExistence type="predicted"/>
<dbReference type="Pfam" id="PF00072">
    <property type="entry name" value="Response_reg"/>
    <property type="match status" value="2"/>
</dbReference>
<dbReference type="Gene3D" id="3.40.50.2300">
    <property type="match status" value="2"/>
</dbReference>
<feature type="domain" description="Response regulatory" evidence="16">
    <location>
        <begin position="931"/>
        <end position="1047"/>
    </location>
</feature>
<evidence type="ECO:0000256" key="6">
    <source>
        <dbReference type="ARBA" id="ARBA00022692"/>
    </source>
</evidence>
<dbReference type="Proteomes" id="UP000076925">
    <property type="component" value="Unassembled WGS sequence"/>
</dbReference>
<dbReference type="InterPro" id="IPR003594">
    <property type="entry name" value="HATPase_dom"/>
</dbReference>
<dbReference type="PROSITE" id="PS50839">
    <property type="entry name" value="CHASE"/>
    <property type="match status" value="1"/>
</dbReference>
<dbReference type="SMART" id="SM00388">
    <property type="entry name" value="HisKA"/>
    <property type="match status" value="1"/>
</dbReference>
<comment type="caution">
    <text evidence="12">Lacks conserved residue(s) required for the propagation of feature annotation.</text>
</comment>
<evidence type="ECO:0000256" key="8">
    <source>
        <dbReference type="ARBA" id="ARBA00022989"/>
    </source>
</evidence>
<dbReference type="EMBL" id="ANNX02000022">
    <property type="protein sequence ID" value="KYC41279.1"/>
    <property type="molecule type" value="Genomic_DNA"/>
</dbReference>